<dbReference type="OrthoDB" id="406235at2759"/>
<protein>
    <submittedName>
        <fullName evidence="1">Uncharacterized protein</fullName>
    </submittedName>
</protein>
<keyword evidence="2" id="KW-1185">Reference proteome</keyword>
<dbReference type="AlphaFoldDB" id="C5LT05"/>
<evidence type="ECO:0000313" key="1">
    <source>
        <dbReference type="EMBL" id="EER00142.1"/>
    </source>
</evidence>
<proteinExistence type="predicted"/>
<evidence type="ECO:0000313" key="2">
    <source>
        <dbReference type="Proteomes" id="UP000007800"/>
    </source>
</evidence>
<dbReference type="RefSeq" id="XP_002767424.1">
    <property type="nucleotide sequence ID" value="XM_002767378.1"/>
</dbReference>
<gene>
    <name evidence="1" type="ORF">Pmar_PMAR014809</name>
</gene>
<accession>C5LT05</accession>
<dbReference type="EMBL" id="GG685284">
    <property type="protein sequence ID" value="EER00142.1"/>
    <property type="molecule type" value="Genomic_DNA"/>
</dbReference>
<sequence>MRADDSPRSSWKQQVCKLLDIQIFDLGNNTISGSLSECLSKLNPLVFDLSATHPRVMAVGKGITGEFPTSIIPTWSNIADGYLSVYFQFYMSGHIASACSDVRYCYQFMYDTHGDLTWAVAGGIPDVVMETVNLARAKQSR</sequence>
<dbReference type="GeneID" id="9049841"/>
<organism evidence="2">
    <name type="scientific">Perkinsus marinus (strain ATCC 50983 / TXsc)</name>
    <dbReference type="NCBI Taxonomy" id="423536"/>
    <lineage>
        <taxon>Eukaryota</taxon>
        <taxon>Sar</taxon>
        <taxon>Alveolata</taxon>
        <taxon>Perkinsozoa</taxon>
        <taxon>Perkinsea</taxon>
        <taxon>Perkinsida</taxon>
        <taxon>Perkinsidae</taxon>
        <taxon>Perkinsus</taxon>
    </lineage>
</organism>
<dbReference type="Proteomes" id="UP000007800">
    <property type="component" value="Unassembled WGS sequence"/>
</dbReference>
<name>C5LT05_PERM5</name>
<dbReference type="InParanoid" id="C5LT05"/>
<reference evidence="1 2" key="1">
    <citation type="submission" date="2008-07" db="EMBL/GenBank/DDBJ databases">
        <authorList>
            <person name="El-Sayed N."/>
            <person name="Caler E."/>
            <person name="Inman J."/>
            <person name="Amedeo P."/>
            <person name="Hass B."/>
            <person name="Wortman J."/>
        </authorList>
    </citation>
    <scope>NUCLEOTIDE SEQUENCE [LARGE SCALE GENOMIC DNA]</scope>
    <source>
        <strain evidence="2">ATCC 50983 / TXsc</strain>
    </source>
</reference>